<evidence type="ECO:0000313" key="3">
    <source>
        <dbReference type="Proteomes" id="UP000076798"/>
    </source>
</evidence>
<protein>
    <submittedName>
        <fullName evidence="2">Uncharacterized protein</fullName>
    </submittedName>
</protein>
<reference evidence="2 3" key="1">
    <citation type="journal article" date="2016" name="Mol. Biol. Evol.">
        <title>Comparative Genomics of Early-Diverging Mushroom-Forming Fungi Provides Insights into the Origins of Lignocellulose Decay Capabilities.</title>
        <authorList>
            <person name="Nagy L.G."/>
            <person name="Riley R."/>
            <person name="Tritt A."/>
            <person name="Adam C."/>
            <person name="Daum C."/>
            <person name="Floudas D."/>
            <person name="Sun H."/>
            <person name="Yadav J.S."/>
            <person name="Pangilinan J."/>
            <person name="Larsson K.H."/>
            <person name="Matsuura K."/>
            <person name="Barry K."/>
            <person name="Labutti K."/>
            <person name="Kuo R."/>
            <person name="Ohm R.A."/>
            <person name="Bhattacharya S.S."/>
            <person name="Shirouzu T."/>
            <person name="Yoshinaga Y."/>
            <person name="Martin F.M."/>
            <person name="Grigoriev I.V."/>
            <person name="Hibbett D.S."/>
        </authorList>
    </citation>
    <scope>NUCLEOTIDE SEQUENCE [LARGE SCALE GENOMIC DNA]</scope>
    <source>
        <strain evidence="2 3">HHB10207 ss-3</strain>
    </source>
</reference>
<organism evidence="2 3">
    <name type="scientific">Sistotremastrum suecicum HHB10207 ss-3</name>
    <dbReference type="NCBI Taxonomy" id="1314776"/>
    <lineage>
        <taxon>Eukaryota</taxon>
        <taxon>Fungi</taxon>
        <taxon>Dikarya</taxon>
        <taxon>Basidiomycota</taxon>
        <taxon>Agaricomycotina</taxon>
        <taxon>Agaricomycetes</taxon>
        <taxon>Sistotremastrales</taxon>
        <taxon>Sistotremastraceae</taxon>
        <taxon>Sistotremastrum</taxon>
    </lineage>
</organism>
<keyword evidence="3" id="KW-1185">Reference proteome</keyword>
<sequence>MALKKTADNPDNGLWLKIVSEDGKRASFRSPSTPPFKPSTPPPFKSTGRRIPPSPSLSIAIIMDPIAVAFTNAEVIAEFNERFDDALFRYRQWWHPITLLWMRRHNLPDWPWLAEHDSRRQNLQYMRDFALRYNDRSPGHQIPILTLIRWDTLQDMCEAFFDTFHDMTTIALREANAL</sequence>
<dbReference type="EMBL" id="KV428034">
    <property type="protein sequence ID" value="KZT40294.1"/>
    <property type="molecule type" value="Genomic_DNA"/>
</dbReference>
<feature type="compositionally biased region" description="Pro residues" evidence="1">
    <location>
        <begin position="32"/>
        <end position="44"/>
    </location>
</feature>
<evidence type="ECO:0000313" key="2">
    <source>
        <dbReference type="EMBL" id="KZT40294.1"/>
    </source>
</evidence>
<accession>A0A166F565</accession>
<feature type="region of interest" description="Disordered" evidence="1">
    <location>
        <begin position="25"/>
        <end position="50"/>
    </location>
</feature>
<gene>
    <name evidence="2" type="ORF">SISSUDRAFT_1060365</name>
</gene>
<evidence type="ECO:0000256" key="1">
    <source>
        <dbReference type="SAM" id="MobiDB-lite"/>
    </source>
</evidence>
<name>A0A166F565_9AGAM</name>
<dbReference type="AlphaFoldDB" id="A0A166F565"/>
<dbReference type="Proteomes" id="UP000076798">
    <property type="component" value="Unassembled WGS sequence"/>
</dbReference>
<proteinExistence type="predicted"/>